<dbReference type="RefSeq" id="WP_236089032.1">
    <property type="nucleotide sequence ID" value="NZ_JAKGSG010000028.1"/>
</dbReference>
<name>A0AA41QEB9_9MICO</name>
<comment type="caution">
    <text evidence="4">The sequence shown here is derived from an EMBL/GenBank/DDBJ whole genome shotgun (WGS) entry which is preliminary data.</text>
</comment>
<protein>
    <submittedName>
        <fullName evidence="4">DUF4190 domain-containing protein</fullName>
    </submittedName>
</protein>
<feature type="compositionally biased region" description="Low complexity" evidence="1">
    <location>
        <begin position="45"/>
        <end position="66"/>
    </location>
</feature>
<evidence type="ECO:0000313" key="4">
    <source>
        <dbReference type="EMBL" id="MCF4121235.1"/>
    </source>
</evidence>
<feature type="region of interest" description="Disordered" evidence="1">
    <location>
        <begin position="1"/>
        <end position="84"/>
    </location>
</feature>
<organism evidence="4 5">
    <name type="scientific">Antribacter soli</name>
    <dbReference type="NCBI Taxonomy" id="2910976"/>
    <lineage>
        <taxon>Bacteria</taxon>
        <taxon>Bacillati</taxon>
        <taxon>Actinomycetota</taxon>
        <taxon>Actinomycetes</taxon>
        <taxon>Micrococcales</taxon>
        <taxon>Promicromonosporaceae</taxon>
        <taxon>Antribacter</taxon>
    </lineage>
</organism>
<feature type="domain" description="DUF4190" evidence="3">
    <location>
        <begin position="104"/>
        <end position="166"/>
    </location>
</feature>
<dbReference type="Pfam" id="PF13828">
    <property type="entry name" value="DUF4190"/>
    <property type="match status" value="1"/>
</dbReference>
<keyword evidence="2" id="KW-0472">Membrane</keyword>
<evidence type="ECO:0000259" key="3">
    <source>
        <dbReference type="Pfam" id="PF13828"/>
    </source>
</evidence>
<reference evidence="4" key="1">
    <citation type="submission" date="2022-01" db="EMBL/GenBank/DDBJ databases">
        <title>Antribacter sp. nov., isolated from Guizhou of China.</title>
        <authorList>
            <person name="Chengliang C."/>
            <person name="Ya Z."/>
        </authorList>
    </citation>
    <scope>NUCLEOTIDE SEQUENCE</scope>
    <source>
        <strain evidence="4">KLBMP 9083</strain>
    </source>
</reference>
<accession>A0AA41QEB9</accession>
<feature type="transmembrane region" description="Helical" evidence="2">
    <location>
        <begin position="150"/>
        <end position="178"/>
    </location>
</feature>
<evidence type="ECO:0000256" key="2">
    <source>
        <dbReference type="SAM" id="Phobius"/>
    </source>
</evidence>
<evidence type="ECO:0000256" key="1">
    <source>
        <dbReference type="SAM" id="MobiDB-lite"/>
    </source>
</evidence>
<keyword evidence="2" id="KW-0812">Transmembrane</keyword>
<sequence>MTTQPPYGPSQPGEEPAGDTPQPYPGSPAPYEPGPGYPAAPASPYPGQGPAQGPTEGQTQAQGPAQGQPPYPQPPYPARVPAQPPVYGSPVPPAPAMVYPKNDLAVWSLVLGIAGIVLSCGIITGIPAIIVGNLARQAVRKGEANNDGMAVAGVILGWVSVALTAIAIVLFVIWLVVFGATVGFEELRDLSAGVVPAGPVA</sequence>
<dbReference type="Proteomes" id="UP001165405">
    <property type="component" value="Unassembled WGS sequence"/>
</dbReference>
<dbReference type="AlphaFoldDB" id="A0AA41QEB9"/>
<dbReference type="EMBL" id="JAKGSG010000028">
    <property type="protein sequence ID" value="MCF4121235.1"/>
    <property type="molecule type" value="Genomic_DNA"/>
</dbReference>
<feature type="transmembrane region" description="Helical" evidence="2">
    <location>
        <begin position="104"/>
        <end position="130"/>
    </location>
</feature>
<keyword evidence="5" id="KW-1185">Reference proteome</keyword>
<proteinExistence type="predicted"/>
<feature type="compositionally biased region" description="Pro residues" evidence="1">
    <location>
        <begin position="67"/>
        <end position="84"/>
    </location>
</feature>
<gene>
    <name evidence="4" type="ORF">L1785_09595</name>
</gene>
<evidence type="ECO:0000313" key="5">
    <source>
        <dbReference type="Proteomes" id="UP001165405"/>
    </source>
</evidence>
<keyword evidence="2" id="KW-1133">Transmembrane helix</keyword>
<dbReference type="InterPro" id="IPR025241">
    <property type="entry name" value="DUF4190"/>
</dbReference>
<feature type="compositionally biased region" description="Pro residues" evidence="1">
    <location>
        <begin position="22"/>
        <end position="44"/>
    </location>
</feature>